<accession>A0A3R7FMT6</accession>
<sequence>MDQPGMRDSVSVTRAPPSVAQWVAEVHKPPHHGKVQSLRGGCKALVNATLNLAESGLLLSNACVLDSLLSQYESKHIRQALTEDFTPIFGQCEREVIRTKSSAALERKFAVINLRQRSGFQDHRPEFHFSCRFQRTGSGCPPELLLEVFVPAAEASFFNQDYLQVVSGDPSHGPAFPAFYASSVSLAFEVHQASCFNLRLIIRRAKLCSGPAGTSPRDSSSSV</sequence>
<dbReference type="AlphaFoldDB" id="A0A3R7FMT6"/>
<organism evidence="1 2">
    <name type="scientific">Clonorchis sinensis</name>
    <name type="common">Chinese liver fluke</name>
    <dbReference type="NCBI Taxonomy" id="79923"/>
    <lineage>
        <taxon>Eukaryota</taxon>
        <taxon>Metazoa</taxon>
        <taxon>Spiralia</taxon>
        <taxon>Lophotrochozoa</taxon>
        <taxon>Platyhelminthes</taxon>
        <taxon>Trematoda</taxon>
        <taxon>Digenea</taxon>
        <taxon>Opisthorchiida</taxon>
        <taxon>Opisthorchiata</taxon>
        <taxon>Opisthorchiidae</taxon>
        <taxon>Clonorchis</taxon>
    </lineage>
</organism>
<dbReference type="InParanoid" id="A0A3R7FMT6"/>
<dbReference type="Proteomes" id="UP000286415">
    <property type="component" value="Unassembled WGS sequence"/>
</dbReference>
<protein>
    <submittedName>
        <fullName evidence="1">Uncharacterized protein</fullName>
    </submittedName>
</protein>
<name>A0A3R7FMT6_CLOSI</name>
<reference evidence="1 2" key="1">
    <citation type="journal article" date="2018" name="Biotechnol. Adv.">
        <title>Improved genomic resources and new bioinformatic workflow for the carcinogenic parasite Clonorchis sinensis: Biotechnological implications.</title>
        <authorList>
            <person name="Wang D."/>
            <person name="Korhonen P.K."/>
            <person name="Gasser R.B."/>
            <person name="Young N.D."/>
        </authorList>
    </citation>
    <scope>NUCLEOTIDE SEQUENCE [LARGE SCALE GENOMIC DNA]</scope>
    <source>
        <strain evidence="1">Cs-k2</strain>
    </source>
</reference>
<keyword evidence="2" id="KW-1185">Reference proteome</keyword>
<reference evidence="1 2" key="2">
    <citation type="journal article" date="2021" name="Genomics">
        <title>High-quality reference genome for Clonorchis sinensis.</title>
        <authorList>
            <person name="Young N.D."/>
            <person name="Stroehlein A.J."/>
            <person name="Kinkar L."/>
            <person name="Wang T."/>
            <person name="Sohn W.M."/>
            <person name="Chang B.C.H."/>
            <person name="Kaur P."/>
            <person name="Weisz D."/>
            <person name="Dudchenko O."/>
            <person name="Aiden E.L."/>
            <person name="Korhonen P.K."/>
            <person name="Gasser R.B."/>
        </authorList>
    </citation>
    <scope>NUCLEOTIDE SEQUENCE [LARGE SCALE GENOMIC DNA]</scope>
    <source>
        <strain evidence="1">Cs-k2</strain>
    </source>
</reference>
<dbReference type="EMBL" id="NIRI02000042">
    <property type="protein sequence ID" value="KAG5452313.1"/>
    <property type="molecule type" value="Genomic_DNA"/>
</dbReference>
<comment type="caution">
    <text evidence="1">The sequence shown here is derived from an EMBL/GenBank/DDBJ whole genome shotgun (WGS) entry which is preliminary data.</text>
</comment>
<proteinExistence type="predicted"/>
<evidence type="ECO:0000313" key="2">
    <source>
        <dbReference type="Proteomes" id="UP000286415"/>
    </source>
</evidence>
<evidence type="ECO:0000313" key="1">
    <source>
        <dbReference type="EMBL" id="KAG5452313.1"/>
    </source>
</evidence>
<gene>
    <name evidence="1" type="ORF">CSKR_106745</name>
</gene>